<sequence>MVTSPELDRSIVLGEVSGAAGHLARICFKTGPPTLTGVELEWTVHDAADPARPLDRARLRAALGPHSPPTLDDTSPARPLRHGSTVTVEPGGQVEVSTAPRTSVAALVSATQADIDELDALLGRAGLVLGRSGIDPWRNPRPVVDTPRYRAMRCVFDRRGPAGQTMMYSTAGLQVCLDVGEPAGLPDRWAAVHAMGPPLVAAFATADRHAGRPTGWASARMAAWLDIDPARTGPVWSAHQPDRDPVAAWTEYVLAAPLLCLRHAGPDWTPPPGVTFADWIAGALPFPPTTDDLDYHVSTLFPPVRPRGYLEVRYLDAQPGRDWTIPLAVLTALLHDDRTVRAAREIATPVADRWHRAARHALADPPLATAAAALLDLARRNLPALDLPAQTHDEIDRGIRRRIAAAERGNR</sequence>
<gene>
    <name evidence="5" type="primary">egtA</name>
    <name evidence="7" type="ORF">GA0070623_0978</name>
</gene>
<dbReference type="AlphaFoldDB" id="A0A120F894"/>
<proteinExistence type="inferred from homology"/>
<dbReference type="GO" id="GO:0004357">
    <property type="term" value="F:glutamate-cysteine ligase activity"/>
    <property type="evidence" value="ECO:0007669"/>
    <property type="project" value="UniProtKB-UniRule"/>
</dbReference>
<dbReference type="GO" id="GO:0006750">
    <property type="term" value="P:glutathione biosynthetic process"/>
    <property type="evidence" value="ECO:0007669"/>
    <property type="project" value="UniProtKB-UniRule"/>
</dbReference>
<dbReference type="InterPro" id="IPR035434">
    <property type="entry name" value="GCL_bact_plant"/>
</dbReference>
<reference evidence="8" key="1">
    <citation type="submission" date="2016-06" db="EMBL/GenBank/DDBJ databases">
        <authorList>
            <person name="Varghese N."/>
            <person name="Submissions Spin"/>
        </authorList>
    </citation>
    <scope>NUCLEOTIDE SEQUENCE [LARGE SCALE GENOMIC DNA]</scope>
    <source>
        <strain evidence="8">DSM 44983</strain>
    </source>
</reference>
<keyword evidence="1 5" id="KW-0436">Ligase</keyword>
<dbReference type="InterPro" id="IPR017809">
    <property type="entry name" value="EgtA_Actinobacteria"/>
</dbReference>
<evidence type="ECO:0000256" key="3">
    <source>
        <dbReference type="ARBA" id="ARBA00022840"/>
    </source>
</evidence>
<dbReference type="RefSeq" id="WP_067310373.1">
    <property type="nucleotide sequence ID" value="NZ_LRMV01000090.1"/>
</dbReference>
<comment type="function">
    <text evidence="5">Catalyzes the synthesis of gamma-glutamylcysteine (gamma-GC). This compound is used as substrate for the biosynthesis of the low-molecular thiol compound ergothioneine.</text>
</comment>
<dbReference type="Pfam" id="PF04107">
    <property type="entry name" value="GCS2"/>
    <property type="match status" value="1"/>
</dbReference>
<comment type="similarity">
    <text evidence="5 6">Belongs to the glutamate--cysteine ligase type 2 family. EgtA subfamily.</text>
</comment>
<dbReference type="NCBIfam" id="TIGR03444">
    <property type="entry name" value="EgtA_Cys_ligase"/>
    <property type="match status" value="1"/>
</dbReference>
<organism evidence="7 8">
    <name type="scientific">Micromonospora rifamycinica</name>
    <dbReference type="NCBI Taxonomy" id="291594"/>
    <lineage>
        <taxon>Bacteria</taxon>
        <taxon>Bacillati</taxon>
        <taxon>Actinomycetota</taxon>
        <taxon>Actinomycetes</taxon>
        <taxon>Micromonosporales</taxon>
        <taxon>Micromonosporaceae</taxon>
        <taxon>Micromonospora</taxon>
    </lineage>
</organism>
<accession>A0A120F894</accession>
<name>A0A120F894_9ACTN</name>
<keyword evidence="8" id="KW-1185">Reference proteome</keyword>
<dbReference type="PANTHER" id="PTHR34378:SF1">
    <property type="entry name" value="GLUTAMATE--CYSTEINE LIGASE, CHLOROPLASTIC"/>
    <property type="match status" value="1"/>
</dbReference>
<dbReference type="PIRSF" id="PIRSF017901">
    <property type="entry name" value="GCL"/>
    <property type="match status" value="1"/>
</dbReference>
<dbReference type="InterPro" id="IPR014746">
    <property type="entry name" value="Gln_synth/guanido_kin_cat_dom"/>
</dbReference>
<evidence type="ECO:0000256" key="4">
    <source>
        <dbReference type="ARBA" id="ARBA00048819"/>
    </source>
</evidence>
<dbReference type="UniPathway" id="UPA01014"/>
<dbReference type="Gene3D" id="3.30.590.20">
    <property type="match status" value="1"/>
</dbReference>
<comment type="pathway">
    <text evidence="5">Amino-acid biosynthesis; ergothioneine biosynthesis.</text>
</comment>
<keyword evidence="3 5" id="KW-0067">ATP-binding</keyword>
<dbReference type="InterPro" id="IPR006336">
    <property type="entry name" value="GCS2"/>
</dbReference>
<dbReference type="OrthoDB" id="9780152at2"/>
<dbReference type="SUPFAM" id="SSF55931">
    <property type="entry name" value="Glutamine synthetase/guanido kinase"/>
    <property type="match status" value="1"/>
</dbReference>
<evidence type="ECO:0000256" key="5">
    <source>
        <dbReference type="HAMAP-Rule" id="MF_02034"/>
    </source>
</evidence>
<protein>
    <recommendedName>
        <fullName evidence="5">Glutamate--cysteine ligase EgtA</fullName>
        <ecNumber evidence="5">6.3.2.2</ecNumber>
    </recommendedName>
    <alternativeName>
        <fullName evidence="5">Gamma-glutamylcysteine synthase</fullName>
        <shortName evidence="5">GCS</shortName>
        <shortName evidence="5">Gamma-ECS</shortName>
    </alternativeName>
</protein>
<comment type="catalytic activity">
    <reaction evidence="4 5 6">
        <text>L-cysteine + L-glutamate + ATP = gamma-L-glutamyl-L-cysteine + ADP + phosphate + H(+)</text>
        <dbReference type="Rhea" id="RHEA:13285"/>
        <dbReference type="ChEBI" id="CHEBI:15378"/>
        <dbReference type="ChEBI" id="CHEBI:29985"/>
        <dbReference type="ChEBI" id="CHEBI:30616"/>
        <dbReference type="ChEBI" id="CHEBI:35235"/>
        <dbReference type="ChEBI" id="CHEBI:43474"/>
        <dbReference type="ChEBI" id="CHEBI:58173"/>
        <dbReference type="ChEBI" id="CHEBI:456216"/>
        <dbReference type="EC" id="6.3.2.2"/>
    </reaction>
</comment>
<dbReference type="PANTHER" id="PTHR34378">
    <property type="entry name" value="GLUTAMATE--CYSTEINE LIGASE, CHLOROPLASTIC"/>
    <property type="match status" value="1"/>
</dbReference>
<evidence type="ECO:0000256" key="1">
    <source>
        <dbReference type="ARBA" id="ARBA00022598"/>
    </source>
</evidence>
<evidence type="ECO:0000256" key="6">
    <source>
        <dbReference type="PIRNR" id="PIRNR017901"/>
    </source>
</evidence>
<evidence type="ECO:0000256" key="2">
    <source>
        <dbReference type="ARBA" id="ARBA00022741"/>
    </source>
</evidence>
<keyword evidence="2 5" id="KW-0547">Nucleotide-binding</keyword>
<evidence type="ECO:0000313" key="7">
    <source>
        <dbReference type="EMBL" id="SCG43148.1"/>
    </source>
</evidence>
<dbReference type="Proteomes" id="UP000198226">
    <property type="component" value="Chromosome I"/>
</dbReference>
<dbReference type="HAMAP" id="MF_02034">
    <property type="entry name" value="EgtA"/>
    <property type="match status" value="1"/>
</dbReference>
<evidence type="ECO:0000313" key="8">
    <source>
        <dbReference type="Proteomes" id="UP000198226"/>
    </source>
</evidence>
<dbReference type="EMBL" id="LT607752">
    <property type="protein sequence ID" value="SCG43148.1"/>
    <property type="molecule type" value="Genomic_DNA"/>
</dbReference>
<dbReference type="GO" id="GO:0005524">
    <property type="term" value="F:ATP binding"/>
    <property type="evidence" value="ECO:0007669"/>
    <property type="project" value="UniProtKB-UniRule"/>
</dbReference>
<dbReference type="GO" id="GO:0052699">
    <property type="term" value="P:ergothioneine biosynthetic process"/>
    <property type="evidence" value="ECO:0007669"/>
    <property type="project" value="UniProtKB-UniRule"/>
</dbReference>
<dbReference type="EC" id="6.3.2.2" evidence="5"/>